<feature type="region of interest" description="Disordered" evidence="1">
    <location>
        <begin position="204"/>
        <end position="243"/>
    </location>
</feature>
<name>A0A2S4LVX7_9BURK</name>
<evidence type="ECO:0000313" key="5">
    <source>
        <dbReference type="Proteomes" id="UP000237381"/>
    </source>
</evidence>
<evidence type="ECO:0000256" key="2">
    <source>
        <dbReference type="SAM" id="Phobius"/>
    </source>
</evidence>
<dbReference type="AlphaFoldDB" id="A0A2S4LVX7"/>
<reference evidence="4 5" key="1">
    <citation type="submission" date="2018-01" db="EMBL/GenBank/DDBJ databases">
        <title>Genomic Encyclopedia of Type Strains, Phase III (KMG-III): the genomes of soil and plant-associated and newly described type strains.</title>
        <authorList>
            <person name="Whitman W."/>
        </authorList>
    </citation>
    <scope>NUCLEOTIDE SEQUENCE [LARGE SCALE GENOMIC DNA]</scope>
    <source>
        <strain evidence="4 5">JCM 18070</strain>
    </source>
</reference>
<organism evidence="4 5">
    <name type="scientific">Paraburkholderia eburnea</name>
    <dbReference type="NCBI Taxonomy" id="1189126"/>
    <lineage>
        <taxon>Bacteria</taxon>
        <taxon>Pseudomonadati</taxon>
        <taxon>Pseudomonadota</taxon>
        <taxon>Betaproteobacteria</taxon>
        <taxon>Burkholderiales</taxon>
        <taxon>Burkholderiaceae</taxon>
        <taxon>Paraburkholderia</taxon>
    </lineage>
</organism>
<dbReference type="NCBIfam" id="TIGR02098">
    <property type="entry name" value="MJ0042_CXXC"/>
    <property type="match status" value="1"/>
</dbReference>
<dbReference type="InterPro" id="IPR011723">
    <property type="entry name" value="Znf/thioredoxin_put"/>
</dbReference>
<accession>A0A2S4LVX7</accession>
<evidence type="ECO:0000259" key="3">
    <source>
        <dbReference type="Pfam" id="PF13719"/>
    </source>
</evidence>
<evidence type="ECO:0000256" key="1">
    <source>
        <dbReference type="SAM" id="MobiDB-lite"/>
    </source>
</evidence>
<dbReference type="Pfam" id="PF13719">
    <property type="entry name" value="Zn_ribbon_5"/>
    <property type="match status" value="1"/>
</dbReference>
<comment type="caution">
    <text evidence="4">The sequence shown here is derived from an EMBL/GenBank/DDBJ whole genome shotgun (WGS) entry which is preliminary data.</text>
</comment>
<keyword evidence="5" id="KW-1185">Reference proteome</keyword>
<dbReference type="OrthoDB" id="5294582at2"/>
<dbReference type="Pfam" id="PF11906">
    <property type="entry name" value="DUF3426"/>
    <property type="match status" value="1"/>
</dbReference>
<dbReference type="InterPro" id="IPR021834">
    <property type="entry name" value="DUF3426"/>
</dbReference>
<gene>
    <name evidence="4" type="ORF">B0G62_12358</name>
</gene>
<feature type="domain" description="Zinc finger/thioredoxin putative" evidence="3">
    <location>
        <begin position="3"/>
        <end position="39"/>
    </location>
</feature>
<keyword evidence="2" id="KW-1133">Transmembrane helix</keyword>
<feature type="region of interest" description="Disordered" evidence="1">
    <location>
        <begin position="89"/>
        <end position="139"/>
    </location>
</feature>
<keyword evidence="2" id="KW-0812">Transmembrane</keyword>
<evidence type="ECO:0000313" key="4">
    <source>
        <dbReference type="EMBL" id="POR46590.1"/>
    </source>
</evidence>
<protein>
    <submittedName>
        <fullName evidence="4">Putative Zn finger-like uncharacterized protein</fullName>
    </submittedName>
</protein>
<sequence length="449" mass="48312">MLLATRCPFCETVFRVQPAQLAARRGLVRCGHCQEAFDASGSLYEMPEGGDFALATPVAADIAASLTTPHAAAHPTHAAQPVQPEPLVEAPREPEPVAPTPEAAREPEPAPTRPAAPPNFSSAAWDPWAPQPDSHIDPRLQYNAENLPQASLAAAASRAAREVEMRVIHDDEPTFSSGSAPAPAHVEAETPAARWTRVEHELVPPEPVAPGSAHAAHTEPTLSSGETARTPPRTPAHSPVANPEPVFHRSTAIATGTAAAASAPAFTALEANDGDAPFAVTREAPARAKGHPGWRIVGSLLALALIVLLALQLVWWQRESVMVYWPASQPLYQQVCAQLGCHVSPPRDIDGLQVQPSDLRQVDDPHHLELKVPLRNRFQVALAYPAIELTLLDRQNNVVLRRVLWPQDYAPPGTRIDAGLPAHSTQTMIVRLDTGNVVASNFRIEIFYP</sequence>
<dbReference type="RefSeq" id="WP_103707259.1">
    <property type="nucleotide sequence ID" value="NZ_PQGA01000023.1"/>
</dbReference>
<proteinExistence type="predicted"/>
<dbReference type="EMBL" id="PQGA01000023">
    <property type="protein sequence ID" value="POR46590.1"/>
    <property type="molecule type" value="Genomic_DNA"/>
</dbReference>
<keyword evidence="2" id="KW-0472">Membrane</keyword>
<feature type="transmembrane region" description="Helical" evidence="2">
    <location>
        <begin position="294"/>
        <end position="316"/>
    </location>
</feature>
<dbReference type="Proteomes" id="UP000237381">
    <property type="component" value="Unassembled WGS sequence"/>
</dbReference>